<gene>
    <name evidence="10" type="ORF">LMG28614_05675</name>
</gene>
<sequence>MNAVEIDQAISELALQPFDAVEFPFAFLAAFGNKDTAIKRLRTGNNNASDVPGGVLQRNNIHLAVCQPDDAGGTVGETLQALRASQATIKAKARFILATDGESLEAEELGSGETVACSYRDFPNHFGFFLPLAGISTIKEIKDNPIDVRATGRLNKLYVELLRENPDWATDERRPDMNHFMARLVFCFFAEDTDIFDGQGLFTRTVEQMSERDGANTHEVLSEIFRAMNTKRADRSVANFRPWADRFPYVNGGLFSGSTDVPRFTRMARSYLIHAGNLNWREINPDIFGSMIQAVADEEERGALGMHYTSVPNILKVLNPLFLDDLRTQLTEAGDNERKLLNLRKRMSRIRVFDPACGSGNFLVIAYKQMREIEAEINHRRGEAHLGSEIPLTNFRGIELRDFPAEIARLALIIAEFQCDVLYRGQKNALAEFLPLDAQNWIICGNALRLDWLGICPPTGTGVKFVADDLFGTPLNQTEIDFQNEGGETYICGNPPYLGYKFQSAAQKADVASIFGARTKASRSLDYVTAWFMKAADYGVQSKCVAAFVTTNSICQGQQVPILWPLIFDTGHRIAFTHTSFKWANLANHNAGVTVAIVGIAHESSIKKRRIFSESNEHVMETVAQNINPYLVNSRDIFVEARNQQISGLSEMLSGDKLTDGGHLVLSEEERRSLLASAPEAERYLGRLVGGQELIRGILRYALVIPDDEVEDASKLPGVESRLRAVAAVRASSTKKATQELALTPHRFDESRFEARRKIIVAQLSSENREYYPCDLVAQADVPMAPSLVIYRDDPHLLALIASRLHLIWIATVCGKLETRYRYSNTLGWNTFPVPLLTEQNKADLTACAEDILLAREAHFPATIADLYDPDNMPENLRHAHERNDEILERIYIGRRFKNDTERLEKLFDLYTKMTSSQTKPAVKATRKKKA</sequence>
<feature type="domain" description="MmeI-like target recognition" evidence="7">
    <location>
        <begin position="634"/>
        <end position="836"/>
    </location>
</feature>
<organism evidence="10 11">
    <name type="scientific">Paraburkholderia ultramafica</name>
    <dbReference type="NCBI Taxonomy" id="1544867"/>
    <lineage>
        <taxon>Bacteria</taxon>
        <taxon>Pseudomonadati</taxon>
        <taxon>Pseudomonadota</taxon>
        <taxon>Betaproteobacteria</taxon>
        <taxon>Burkholderiales</taxon>
        <taxon>Burkholderiaceae</taxon>
        <taxon>Paraburkholderia</taxon>
    </lineage>
</organism>
<comment type="catalytic activity">
    <reaction evidence="4">
        <text>a 2'-deoxyadenosine in DNA + S-adenosyl-L-methionine = an N(6)-methyl-2'-deoxyadenosine in DNA + S-adenosyl-L-homocysteine + H(+)</text>
        <dbReference type="Rhea" id="RHEA:15197"/>
        <dbReference type="Rhea" id="RHEA-COMP:12418"/>
        <dbReference type="Rhea" id="RHEA-COMP:12419"/>
        <dbReference type="ChEBI" id="CHEBI:15378"/>
        <dbReference type="ChEBI" id="CHEBI:57856"/>
        <dbReference type="ChEBI" id="CHEBI:59789"/>
        <dbReference type="ChEBI" id="CHEBI:90615"/>
        <dbReference type="ChEBI" id="CHEBI:90616"/>
        <dbReference type="EC" id="2.1.1.72"/>
    </reaction>
</comment>
<feature type="domain" description="MmeI-like helicase spacer" evidence="6">
    <location>
        <begin position="176"/>
        <end position="255"/>
    </location>
</feature>
<dbReference type="InterPro" id="IPR029063">
    <property type="entry name" value="SAM-dependent_MTases_sf"/>
</dbReference>
<evidence type="ECO:0000259" key="6">
    <source>
        <dbReference type="Pfam" id="PF20465"/>
    </source>
</evidence>
<evidence type="ECO:0000256" key="2">
    <source>
        <dbReference type="ARBA" id="ARBA00022603"/>
    </source>
</evidence>
<keyword evidence="11" id="KW-1185">Reference proteome</keyword>
<proteinExistence type="predicted"/>
<dbReference type="Pfam" id="PF20467">
    <property type="entry name" value="MmeI_C"/>
    <property type="match status" value="1"/>
</dbReference>
<evidence type="ECO:0000259" key="8">
    <source>
        <dbReference type="Pfam" id="PF20467"/>
    </source>
</evidence>
<dbReference type="Pfam" id="PF20473">
    <property type="entry name" value="MmeI_Mtase"/>
    <property type="match status" value="1"/>
</dbReference>
<evidence type="ECO:0000259" key="9">
    <source>
        <dbReference type="Pfam" id="PF20473"/>
    </source>
</evidence>
<dbReference type="PANTHER" id="PTHR33841:SF1">
    <property type="entry name" value="DNA METHYLTRANSFERASE A"/>
    <property type="match status" value="1"/>
</dbReference>
<dbReference type="AlphaFoldDB" id="A0A6S7DDX4"/>
<name>A0A6S7DDX4_9BURK</name>
<dbReference type="Pfam" id="PF20465">
    <property type="entry name" value="MmeI_hel"/>
    <property type="match status" value="1"/>
</dbReference>
<dbReference type="Gene3D" id="3.40.50.150">
    <property type="entry name" value="Vaccinia Virus protein VP39"/>
    <property type="match status" value="1"/>
</dbReference>
<dbReference type="GO" id="GO:0009007">
    <property type="term" value="F:site-specific DNA-methyltransferase (adenine-specific) activity"/>
    <property type="evidence" value="ECO:0007669"/>
    <property type="project" value="UniProtKB-EC"/>
</dbReference>
<dbReference type="Proteomes" id="UP000494365">
    <property type="component" value="Unassembled WGS sequence"/>
</dbReference>
<dbReference type="InterPro" id="IPR046819">
    <property type="entry name" value="MmeI_hel"/>
</dbReference>
<dbReference type="GO" id="GO:0032259">
    <property type="term" value="P:methylation"/>
    <property type="evidence" value="ECO:0007669"/>
    <property type="project" value="UniProtKB-KW"/>
</dbReference>
<dbReference type="EC" id="2.1.1.72" evidence="1"/>
<keyword evidence="3" id="KW-0808">Transferase</keyword>
<evidence type="ECO:0000259" key="7">
    <source>
        <dbReference type="Pfam" id="PF20466"/>
    </source>
</evidence>
<feature type="domain" description="MmeI-like N-terminal" evidence="5">
    <location>
        <begin position="1"/>
        <end position="163"/>
    </location>
</feature>
<evidence type="ECO:0000259" key="5">
    <source>
        <dbReference type="Pfam" id="PF20464"/>
    </source>
</evidence>
<dbReference type="EMBL" id="CADIKK010000033">
    <property type="protein sequence ID" value="CAB3802695.1"/>
    <property type="molecule type" value="Genomic_DNA"/>
</dbReference>
<dbReference type="InterPro" id="IPR046818">
    <property type="entry name" value="MmeI_C"/>
</dbReference>
<dbReference type="InterPro" id="IPR050953">
    <property type="entry name" value="N4_N6_ade-DNA_methylase"/>
</dbReference>
<dbReference type="InterPro" id="IPR046817">
    <property type="entry name" value="MmeI_N"/>
</dbReference>
<evidence type="ECO:0000256" key="1">
    <source>
        <dbReference type="ARBA" id="ARBA00011900"/>
    </source>
</evidence>
<feature type="domain" description="MmeI-like C-terminal" evidence="8">
    <location>
        <begin position="840"/>
        <end position="916"/>
    </location>
</feature>
<protein>
    <recommendedName>
        <fullName evidence="1">site-specific DNA-methyltransferase (adenine-specific)</fullName>
        <ecNumber evidence="1">2.1.1.72</ecNumber>
    </recommendedName>
</protein>
<dbReference type="RefSeq" id="WP_175152677.1">
    <property type="nucleotide sequence ID" value="NZ_CADIKK010000033.1"/>
</dbReference>
<dbReference type="SUPFAM" id="SSF53335">
    <property type="entry name" value="S-adenosyl-L-methionine-dependent methyltransferases"/>
    <property type="match status" value="1"/>
</dbReference>
<dbReference type="PANTHER" id="PTHR33841">
    <property type="entry name" value="DNA METHYLTRANSFERASE YEEA-RELATED"/>
    <property type="match status" value="1"/>
</dbReference>
<evidence type="ECO:0000313" key="11">
    <source>
        <dbReference type="Proteomes" id="UP000494365"/>
    </source>
</evidence>
<dbReference type="InterPro" id="IPR046820">
    <property type="entry name" value="MmeI_TRD"/>
</dbReference>
<feature type="domain" description="MmeI-like DNA-methyltransferase" evidence="9">
    <location>
        <begin position="331"/>
        <end position="612"/>
    </location>
</feature>
<reference evidence="10 11" key="1">
    <citation type="submission" date="2020-04" db="EMBL/GenBank/DDBJ databases">
        <authorList>
            <person name="De Canck E."/>
        </authorList>
    </citation>
    <scope>NUCLEOTIDE SEQUENCE [LARGE SCALE GENOMIC DNA]</scope>
    <source>
        <strain evidence="10 11">LMG 28614</strain>
    </source>
</reference>
<dbReference type="InterPro" id="IPR046816">
    <property type="entry name" value="MmeI_Mtase"/>
</dbReference>
<dbReference type="Pfam" id="PF20464">
    <property type="entry name" value="MmeI_N"/>
    <property type="match status" value="1"/>
</dbReference>
<evidence type="ECO:0000256" key="3">
    <source>
        <dbReference type="ARBA" id="ARBA00022679"/>
    </source>
</evidence>
<keyword evidence="2" id="KW-0489">Methyltransferase</keyword>
<evidence type="ECO:0000313" key="10">
    <source>
        <dbReference type="EMBL" id="CAB3802695.1"/>
    </source>
</evidence>
<accession>A0A6S7DDX4</accession>
<evidence type="ECO:0000256" key="4">
    <source>
        <dbReference type="ARBA" id="ARBA00047942"/>
    </source>
</evidence>
<dbReference type="Pfam" id="PF20466">
    <property type="entry name" value="MmeI_TRD"/>
    <property type="match status" value="1"/>
</dbReference>